<dbReference type="FunFam" id="3.40.50.720:FF:000084">
    <property type="entry name" value="Short-chain dehydrogenase reductase"/>
    <property type="match status" value="1"/>
</dbReference>
<dbReference type="GO" id="GO:0006633">
    <property type="term" value="P:fatty acid biosynthetic process"/>
    <property type="evidence" value="ECO:0007669"/>
    <property type="project" value="TreeGrafter"/>
</dbReference>
<organism evidence="4 5">
    <name type="scientific">Stakelama tenebrarum</name>
    <dbReference type="NCBI Taxonomy" id="2711215"/>
    <lineage>
        <taxon>Bacteria</taxon>
        <taxon>Pseudomonadati</taxon>
        <taxon>Pseudomonadota</taxon>
        <taxon>Alphaproteobacteria</taxon>
        <taxon>Sphingomonadales</taxon>
        <taxon>Sphingomonadaceae</taxon>
        <taxon>Stakelama</taxon>
    </lineage>
</organism>
<dbReference type="Gene3D" id="3.40.50.720">
    <property type="entry name" value="NAD(P)-binding Rossmann-like Domain"/>
    <property type="match status" value="1"/>
</dbReference>
<dbReference type="PANTHER" id="PTHR42760">
    <property type="entry name" value="SHORT-CHAIN DEHYDROGENASES/REDUCTASES FAMILY MEMBER"/>
    <property type="match status" value="1"/>
</dbReference>
<sequence>MAATQKSDKPVVLITGASAGIGDAIARRFAAAGWNIVGVARRKERLEALKESLAGTAEVAICVGDVTDPQVPVAAVKTAMDSFGRLDALVNNAGSGKWGFAHETDDATLDEVIDTSFKAPFRFAREAIPAMTDGGAIVNIGSTFGLVGGAGGGAYCAVKAGMVGLTQSLAADYGLQGIRTNLVAPGVIRTDMTDAVWEAAPFRRLNHEMTPMNREGTVSDVANLVYFLASDEGSYINGQSIALDGGWTTTKMLSMEALMSERVPQAAE</sequence>
<reference evidence="4 5" key="1">
    <citation type="submission" date="2020-02" db="EMBL/GenBank/DDBJ databases">
        <authorList>
            <person name="Zheng R.K."/>
            <person name="Sun C.M."/>
        </authorList>
    </citation>
    <scope>NUCLEOTIDE SEQUENCE [LARGE SCALE GENOMIC DNA]</scope>
    <source>
        <strain evidence="5">zrk23</strain>
    </source>
</reference>
<dbReference type="PRINTS" id="PR00080">
    <property type="entry name" value="SDRFAMILY"/>
</dbReference>
<dbReference type="SMART" id="SM00822">
    <property type="entry name" value="PKS_KR"/>
    <property type="match status" value="1"/>
</dbReference>
<keyword evidence="5" id="KW-1185">Reference proteome</keyword>
<dbReference type="PANTHER" id="PTHR42760:SF133">
    <property type="entry name" value="3-OXOACYL-[ACYL-CARRIER-PROTEIN] REDUCTASE"/>
    <property type="match status" value="1"/>
</dbReference>
<dbReference type="AlphaFoldDB" id="A0A6G6Y873"/>
<dbReference type="EMBL" id="CP049109">
    <property type="protein sequence ID" value="QIG80773.1"/>
    <property type="molecule type" value="Genomic_DNA"/>
</dbReference>
<evidence type="ECO:0000313" key="5">
    <source>
        <dbReference type="Proteomes" id="UP000501568"/>
    </source>
</evidence>
<dbReference type="Pfam" id="PF13561">
    <property type="entry name" value="adh_short_C2"/>
    <property type="match status" value="1"/>
</dbReference>
<dbReference type="SUPFAM" id="SSF51735">
    <property type="entry name" value="NAD(P)-binding Rossmann-fold domains"/>
    <property type="match status" value="1"/>
</dbReference>
<dbReference type="GO" id="GO:0048038">
    <property type="term" value="F:quinone binding"/>
    <property type="evidence" value="ECO:0007669"/>
    <property type="project" value="TreeGrafter"/>
</dbReference>
<evidence type="ECO:0000256" key="1">
    <source>
        <dbReference type="ARBA" id="ARBA00006484"/>
    </source>
</evidence>
<accession>A0A6G6Y873</accession>
<comment type="similarity">
    <text evidence="1">Belongs to the short-chain dehydrogenases/reductases (SDR) family.</text>
</comment>
<gene>
    <name evidence="4" type="ORF">G5C33_13910</name>
</gene>
<protein>
    <submittedName>
        <fullName evidence="4">SDR family oxidoreductase</fullName>
    </submittedName>
</protein>
<proteinExistence type="inferred from homology"/>
<dbReference type="PRINTS" id="PR00081">
    <property type="entry name" value="GDHRDH"/>
</dbReference>
<dbReference type="KEGG" id="spzr:G5C33_13910"/>
<dbReference type="InterPro" id="IPR002347">
    <property type="entry name" value="SDR_fam"/>
</dbReference>
<evidence type="ECO:0000313" key="4">
    <source>
        <dbReference type="EMBL" id="QIG80773.1"/>
    </source>
</evidence>
<dbReference type="CDD" id="cd05233">
    <property type="entry name" value="SDR_c"/>
    <property type="match status" value="1"/>
</dbReference>
<keyword evidence="2" id="KW-0560">Oxidoreductase</keyword>
<feature type="domain" description="Ketoreductase" evidence="3">
    <location>
        <begin position="10"/>
        <end position="191"/>
    </location>
</feature>
<evidence type="ECO:0000259" key="3">
    <source>
        <dbReference type="SMART" id="SM00822"/>
    </source>
</evidence>
<name>A0A6G6Y873_9SPHN</name>
<evidence type="ECO:0000256" key="2">
    <source>
        <dbReference type="ARBA" id="ARBA00023002"/>
    </source>
</evidence>
<dbReference type="RefSeq" id="WP_165327781.1">
    <property type="nucleotide sequence ID" value="NZ_CP049109.1"/>
</dbReference>
<dbReference type="InterPro" id="IPR036291">
    <property type="entry name" value="NAD(P)-bd_dom_sf"/>
</dbReference>
<dbReference type="Proteomes" id="UP000501568">
    <property type="component" value="Chromosome"/>
</dbReference>
<dbReference type="InterPro" id="IPR057326">
    <property type="entry name" value="KR_dom"/>
</dbReference>
<dbReference type="GO" id="GO:0016616">
    <property type="term" value="F:oxidoreductase activity, acting on the CH-OH group of donors, NAD or NADP as acceptor"/>
    <property type="evidence" value="ECO:0007669"/>
    <property type="project" value="UniProtKB-ARBA"/>
</dbReference>